<organism evidence="6 7">
    <name type="scientific">Tilletia horrida</name>
    <dbReference type="NCBI Taxonomy" id="155126"/>
    <lineage>
        <taxon>Eukaryota</taxon>
        <taxon>Fungi</taxon>
        <taxon>Dikarya</taxon>
        <taxon>Basidiomycota</taxon>
        <taxon>Ustilaginomycotina</taxon>
        <taxon>Exobasidiomycetes</taxon>
        <taxon>Tilletiales</taxon>
        <taxon>Tilletiaceae</taxon>
        <taxon>Tilletia</taxon>
    </lineage>
</organism>
<evidence type="ECO:0000256" key="3">
    <source>
        <dbReference type="ARBA" id="ARBA00022989"/>
    </source>
</evidence>
<evidence type="ECO:0000256" key="5">
    <source>
        <dbReference type="SAM" id="Phobius"/>
    </source>
</evidence>
<evidence type="ECO:0000313" key="6">
    <source>
        <dbReference type="EMBL" id="KAK0549160.1"/>
    </source>
</evidence>
<dbReference type="SUPFAM" id="SSF161084">
    <property type="entry name" value="MAPEG domain-like"/>
    <property type="match status" value="1"/>
</dbReference>
<keyword evidence="2 5" id="KW-0812">Transmembrane</keyword>
<accession>A0AAN6GTD9</accession>
<keyword evidence="4 5" id="KW-0472">Membrane</keyword>
<dbReference type="InterPro" id="IPR023352">
    <property type="entry name" value="MAPEG-like_dom_sf"/>
</dbReference>
<dbReference type="PANTHER" id="PTHR35371:SF1">
    <property type="entry name" value="BLR7753 PROTEIN"/>
    <property type="match status" value="1"/>
</dbReference>
<gene>
    <name evidence="6" type="ORF">OC846_004179</name>
</gene>
<reference evidence="6" key="1">
    <citation type="journal article" date="2023" name="PhytoFront">
        <title>Draft Genome Resources of Seven Strains of Tilletia horrida, Causal Agent of Kernel Smut of Rice.</title>
        <authorList>
            <person name="Khanal S."/>
            <person name="Antony Babu S."/>
            <person name="Zhou X.G."/>
        </authorList>
    </citation>
    <scope>NUCLEOTIDE SEQUENCE</scope>
    <source>
        <strain evidence="6">TX6</strain>
    </source>
</reference>
<evidence type="ECO:0000256" key="4">
    <source>
        <dbReference type="ARBA" id="ARBA00023136"/>
    </source>
</evidence>
<sequence length="136" mass="15384">MQYTIYLAERNKVNGGWTNVQPRIYVGQLANKASAGGKLTKLESTILRGQSAQANGFENVPLFGLTMLIGTYAKLPSHTLNRTTALYLVGRIIYNWLYLTTETKKNSYWRTLVFNTSMFALIRIIVLSTLRINGLY</sequence>
<name>A0AAN6GTD9_9BASI</name>
<dbReference type="InterPro" id="IPR001129">
    <property type="entry name" value="Membr-assoc_MAPEG"/>
</dbReference>
<keyword evidence="3 5" id="KW-1133">Transmembrane helix</keyword>
<comment type="caution">
    <text evidence="6">The sequence shown here is derived from an EMBL/GenBank/DDBJ whole genome shotgun (WGS) entry which is preliminary data.</text>
</comment>
<feature type="transmembrane region" description="Helical" evidence="5">
    <location>
        <begin position="112"/>
        <end position="132"/>
    </location>
</feature>
<protein>
    <submittedName>
        <fullName evidence="6">Uncharacterized protein</fullName>
    </submittedName>
</protein>
<evidence type="ECO:0000256" key="2">
    <source>
        <dbReference type="ARBA" id="ARBA00022692"/>
    </source>
</evidence>
<dbReference type="AlphaFoldDB" id="A0AAN6GTD9"/>
<dbReference type="EMBL" id="JAPDMZ010000119">
    <property type="protein sequence ID" value="KAK0549160.1"/>
    <property type="molecule type" value="Genomic_DNA"/>
</dbReference>
<dbReference type="Pfam" id="PF01124">
    <property type="entry name" value="MAPEG"/>
    <property type="match status" value="1"/>
</dbReference>
<evidence type="ECO:0000313" key="7">
    <source>
        <dbReference type="Proteomes" id="UP001176517"/>
    </source>
</evidence>
<keyword evidence="7" id="KW-1185">Reference proteome</keyword>
<comment type="subcellular location">
    <subcellularLocation>
        <location evidence="1">Membrane</location>
    </subcellularLocation>
</comment>
<proteinExistence type="predicted"/>
<dbReference type="Gene3D" id="1.20.120.550">
    <property type="entry name" value="Membrane associated eicosanoid/glutathione metabolism-like domain"/>
    <property type="match status" value="1"/>
</dbReference>
<dbReference type="PANTHER" id="PTHR35371">
    <property type="entry name" value="INNER MEMBRANE PROTEIN"/>
    <property type="match status" value="1"/>
</dbReference>
<dbReference type="GO" id="GO:0016020">
    <property type="term" value="C:membrane"/>
    <property type="evidence" value="ECO:0007669"/>
    <property type="project" value="UniProtKB-SubCell"/>
</dbReference>
<dbReference type="Proteomes" id="UP001176517">
    <property type="component" value="Unassembled WGS sequence"/>
</dbReference>
<evidence type="ECO:0000256" key="1">
    <source>
        <dbReference type="ARBA" id="ARBA00004370"/>
    </source>
</evidence>